<dbReference type="InterPro" id="IPR011011">
    <property type="entry name" value="Znf_FYVE_PHD"/>
</dbReference>
<dbReference type="Gene3D" id="1.20.920.10">
    <property type="entry name" value="Bromodomain-like"/>
    <property type="match status" value="1"/>
</dbReference>
<dbReference type="InterPro" id="IPR036427">
    <property type="entry name" value="Bromodomain-like_sf"/>
</dbReference>
<evidence type="ECO:0000256" key="9">
    <source>
        <dbReference type="SAM" id="MobiDB-lite"/>
    </source>
</evidence>
<evidence type="ECO:0000256" key="1">
    <source>
        <dbReference type="ARBA" id="ARBA00022723"/>
    </source>
</evidence>
<dbReference type="InterPro" id="IPR001965">
    <property type="entry name" value="Znf_PHD"/>
</dbReference>
<proteinExistence type="predicted"/>
<dbReference type="GO" id="GO:0008270">
    <property type="term" value="F:zinc ion binding"/>
    <property type="evidence" value="ECO:0007669"/>
    <property type="project" value="UniProtKB-KW"/>
</dbReference>
<feature type="domain" description="PHD-type" evidence="11">
    <location>
        <begin position="1310"/>
        <end position="1356"/>
    </location>
</feature>
<dbReference type="Pfam" id="PF00628">
    <property type="entry name" value="PHD"/>
    <property type="match status" value="1"/>
</dbReference>
<gene>
    <name evidence="12" type="ORF">TrVE_jg9608</name>
</gene>
<dbReference type="SUPFAM" id="SSF57903">
    <property type="entry name" value="FYVE/PHD zinc finger"/>
    <property type="match status" value="1"/>
</dbReference>
<feature type="compositionally biased region" description="Basic and acidic residues" evidence="9">
    <location>
        <begin position="92"/>
        <end position="128"/>
    </location>
</feature>
<dbReference type="InterPro" id="IPR013083">
    <property type="entry name" value="Znf_RING/FYVE/PHD"/>
</dbReference>
<dbReference type="PANTHER" id="PTHR16266:SF17">
    <property type="entry name" value="BRWD3"/>
    <property type="match status" value="1"/>
</dbReference>
<feature type="domain" description="Bromo" evidence="10">
    <location>
        <begin position="607"/>
        <end position="677"/>
    </location>
</feature>
<dbReference type="Pfam" id="PF00439">
    <property type="entry name" value="Bromodomain"/>
    <property type="match status" value="1"/>
</dbReference>
<evidence type="ECO:0000256" key="8">
    <source>
        <dbReference type="SAM" id="Coils"/>
    </source>
</evidence>
<evidence type="ECO:0000313" key="13">
    <source>
        <dbReference type="Proteomes" id="UP001165160"/>
    </source>
</evidence>
<dbReference type="GO" id="GO:0003723">
    <property type="term" value="F:RNA binding"/>
    <property type="evidence" value="ECO:0007669"/>
    <property type="project" value="UniProtKB-KW"/>
</dbReference>
<dbReference type="Gene3D" id="3.30.40.10">
    <property type="entry name" value="Zinc/RING finger domain, C3HC4 (zinc finger)"/>
    <property type="match status" value="1"/>
</dbReference>
<dbReference type="InterPro" id="IPR019786">
    <property type="entry name" value="Zinc_finger_PHD-type_CS"/>
</dbReference>
<feature type="region of interest" description="Disordered" evidence="9">
    <location>
        <begin position="721"/>
        <end position="740"/>
    </location>
</feature>
<dbReference type="GO" id="GO:0007010">
    <property type="term" value="P:cytoskeleton organization"/>
    <property type="evidence" value="ECO:0007669"/>
    <property type="project" value="TreeGrafter"/>
</dbReference>
<evidence type="ECO:0000259" key="10">
    <source>
        <dbReference type="PROSITE" id="PS50014"/>
    </source>
</evidence>
<dbReference type="InterPro" id="IPR019787">
    <property type="entry name" value="Znf_PHD-finger"/>
</dbReference>
<dbReference type="PANTHER" id="PTHR16266">
    <property type="entry name" value="WD REPEAT DOMAIN 9"/>
    <property type="match status" value="1"/>
</dbReference>
<evidence type="ECO:0000256" key="2">
    <source>
        <dbReference type="ARBA" id="ARBA00022771"/>
    </source>
</evidence>
<dbReference type="InterPro" id="IPR001487">
    <property type="entry name" value="Bromodomain"/>
</dbReference>
<dbReference type="PROSITE" id="PS50889">
    <property type="entry name" value="S4"/>
    <property type="match status" value="1"/>
</dbReference>
<dbReference type="GO" id="GO:0008360">
    <property type="term" value="P:regulation of cell shape"/>
    <property type="evidence" value="ECO:0007669"/>
    <property type="project" value="TreeGrafter"/>
</dbReference>
<evidence type="ECO:0000256" key="6">
    <source>
        <dbReference type="PROSITE-ProRule" id="PRU00146"/>
    </source>
</evidence>
<evidence type="ECO:0000256" key="4">
    <source>
        <dbReference type="ARBA" id="ARBA00023117"/>
    </source>
</evidence>
<reference evidence="13" key="1">
    <citation type="journal article" date="2023" name="Commun. Biol.">
        <title>Genome analysis of Parmales, the sister group of diatoms, reveals the evolutionary specialization of diatoms from phago-mixotrophs to photoautotrophs.</title>
        <authorList>
            <person name="Ban H."/>
            <person name="Sato S."/>
            <person name="Yoshikawa S."/>
            <person name="Yamada K."/>
            <person name="Nakamura Y."/>
            <person name="Ichinomiya M."/>
            <person name="Sato N."/>
            <person name="Blanc-Mathieu R."/>
            <person name="Endo H."/>
            <person name="Kuwata A."/>
            <person name="Ogata H."/>
        </authorList>
    </citation>
    <scope>NUCLEOTIDE SEQUENCE [LARGE SCALE GENOMIC DNA]</scope>
    <source>
        <strain evidence="13">NIES 3699</strain>
    </source>
</reference>
<evidence type="ECO:0000256" key="7">
    <source>
        <dbReference type="PROSITE-ProRule" id="PRU00182"/>
    </source>
</evidence>
<feature type="region of interest" description="Disordered" evidence="9">
    <location>
        <begin position="1052"/>
        <end position="1124"/>
    </location>
</feature>
<feature type="compositionally biased region" description="Acidic residues" evidence="9">
    <location>
        <begin position="81"/>
        <end position="91"/>
    </location>
</feature>
<dbReference type="SMART" id="SM00297">
    <property type="entry name" value="BROMO"/>
    <property type="match status" value="1"/>
</dbReference>
<keyword evidence="3" id="KW-0862">Zinc</keyword>
<feature type="region of interest" description="Disordered" evidence="9">
    <location>
        <begin position="453"/>
        <end position="495"/>
    </location>
</feature>
<sequence>MSSPQPPSTKPQSLYSRLRSSRIARNDLLLKSLGLQNASQIMSSQKRPTSRNATKRKRKASTDVRSTERIIGRKDDGDVERSEEEIVEEREENIRRKEEKERLRGEKKMTALLKKESKRREQEKSKAIKDLKKTLKECERDKPKEVKTKEYFLNKAKRAFMGNEFEQFMHMCKKDVDPGYTHPDIDPGYPENKKEESTIRKNANSAISAFASKTAQNLKKLNSQVGDTELSATIASLEDTSSAAKKDPSYHKILPPLLERPSKVSSRARAAGGPIGPNLRSSISRSWLSSPSVFQAGDTVLYFAQGHKEHLDAHKDKRAEKLKLKSRVPLWKRWESRNCGYGRWEKSPSGLGKSGLKCVVEKVDHEFPLLKEKEVIQGTPNPIIACVTLRPMEVPEGGVEAETFVLEVTKAEMEEIKEIEEQKRLEENANKLRIERGKKPKIKRMRVVANDEVMNSDHSLAVDGSSPPPEGSKQAGTAWYKQDKSKPKPKPKPVYDFSTPPPTFMCSYFPVKDLQNFIVPFGRCEARDAGKRVKEGDNVTYKGGEYVVEKVEEHLKGREVWEGVTLKKEGNTVKVGMWEIDSEGSEPIAGLDSEVRRRAREMLSVIAGTDLGYSFDEAVTDEMAEGYTSYVPVPFCLQLVQSRLESNFYRHISGVNDDLRRIHDCASLYNEPNAVITIDALVVTDQAIRALAGIVKTEQVEVDKVKLKALKADVLAGNWKREEGKGEAQQPKRPEGPYDDSWIYKSKPDQNWTPQVSDYVQYSYFEHKAFVEANKAELNPSGAIVPLKGVGHDDKKDTIFVEEDEEWETAIVEKIEYEFSPTRPTAVVHLLTARGNNHNPQRSLTAHYKPDRNHEFLRPLWASPSYKAFKPQFIPAEERGQTIGLLKELLRRVANGEAVVGEADSMVESKGDQMDTTVEDVVKQNNLVQALILPPRDGNGGGTVCGELSLDTVIARLRSNFYRSKKAVEDDVVRIWCENSKKLLEGELGSKFAVVSVMDVNGEDTGVVDPVLTRAISASKVYSAALLAVQEIELMSWVFGFRAEGHSGLDAEEVFAPPPEEPSDAVGDSAAADFSSPTKCPPAPTFNSPDGREHVRGSVDINGLDHATLPADPSNGHPKIESGGLKWPDVKVKATIGGMAVQEEGVEALQLSSEVYVKNTELSRAIFGKPGRMKSCYRCKCDRQGFMVCRVRRGHTNPDFIQEALPRSLTPKAKTPAARGIPNGFGAIEKRSVWNPKNDVKETNLEELHVWRTQIKDATLKMMELDEKFKDAEASLRVEESKVIKVEVEEIEEVMEREAAGPVEADDDHEDTCMVCGGEGELLMCDGCPKCVHLECIGLTTISEDEDWFCKDCVIRIRNATCIPVPPVQEGQEEAVKMEVD</sequence>
<keyword evidence="8" id="KW-0175">Coiled coil</keyword>
<dbReference type="PROSITE" id="PS50014">
    <property type="entry name" value="BROMODOMAIN_2"/>
    <property type="match status" value="1"/>
</dbReference>
<evidence type="ECO:0000313" key="12">
    <source>
        <dbReference type="EMBL" id="GMI11120.1"/>
    </source>
</evidence>
<keyword evidence="7" id="KW-0694">RNA-binding</keyword>
<evidence type="ECO:0000256" key="5">
    <source>
        <dbReference type="PROSITE-ProRule" id="PRU00035"/>
    </source>
</evidence>
<name>A0A9W7KTV0_9STRA</name>
<evidence type="ECO:0000256" key="3">
    <source>
        <dbReference type="ARBA" id="ARBA00022833"/>
    </source>
</evidence>
<dbReference type="PROSITE" id="PS01359">
    <property type="entry name" value="ZF_PHD_1"/>
    <property type="match status" value="1"/>
</dbReference>
<dbReference type="PROSITE" id="PS50016">
    <property type="entry name" value="ZF_PHD_2"/>
    <property type="match status" value="1"/>
</dbReference>
<dbReference type="SMART" id="SM00249">
    <property type="entry name" value="PHD"/>
    <property type="match status" value="1"/>
</dbReference>
<feature type="compositionally biased region" description="Polar residues" evidence="9">
    <location>
        <begin position="36"/>
        <end position="52"/>
    </location>
</feature>
<dbReference type="SUPFAM" id="SSF47370">
    <property type="entry name" value="Bromodomain"/>
    <property type="match status" value="1"/>
</dbReference>
<accession>A0A9W7KTV0</accession>
<dbReference type="GO" id="GO:0006357">
    <property type="term" value="P:regulation of transcription by RNA polymerase II"/>
    <property type="evidence" value="ECO:0007669"/>
    <property type="project" value="TreeGrafter"/>
</dbReference>
<dbReference type="Proteomes" id="UP001165160">
    <property type="component" value="Unassembled WGS sequence"/>
</dbReference>
<feature type="coiled-coil region" evidence="8">
    <location>
        <begin position="1255"/>
        <end position="1282"/>
    </location>
</feature>
<dbReference type="InterPro" id="IPR052060">
    <property type="entry name" value="Bromo_WD_repeat"/>
</dbReference>
<evidence type="ECO:0000259" key="11">
    <source>
        <dbReference type="PROSITE" id="PS50016"/>
    </source>
</evidence>
<feature type="compositionally biased region" description="Basic and acidic residues" evidence="9">
    <location>
        <begin position="60"/>
        <end position="80"/>
    </location>
</feature>
<feature type="region of interest" description="Disordered" evidence="9">
    <location>
        <begin position="36"/>
        <end position="128"/>
    </location>
</feature>
<protein>
    <submittedName>
        <fullName evidence="12">Uncharacterized protein</fullName>
    </submittedName>
</protein>
<keyword evidence="1" id="KW-0479">Metal-binding</keyword>
<dbReference type="GO" id="GO:0005634">
    <property type="term" value="C:nucleus"/>
    <property type="evidence" value="ECO:0007669"/>
    <property type="project" value="TreeGrafter"/>
</dbReference>
<feature type="compositionally biased region" description="Basic and acidic residues" evidence="9">
    <location>
        <begin position="721"/>
        <end position="736"/>
    </location>
</feature>
<keyword evidence="4 5" id="KW-0103">Bromodomain</keyword>
<comment type="caution">
    <text evidence="12">The sequence shown here is derived from an EMBL/GenBank/DDBJ whole genome shotgun (WGS) entry which is preliminary data.</text>
</comment>
<keyword evidence="2 6" id="KW-0863">Zinc-finger</keyword>
<dbReference type="EMBL" id="BRXX01000425">
    <property type="protein sequence ID" value="GMI11120.1"/>
    <property type="molecule type" value="Genomic_DNA"/>
</dbReference>
<keyword evidence="13" id="KW-1185">Reference proteome</keyword>
<organism evidence="12 13">
    <name type="scientific">Triparma verrucosa</name>
    <dbReference type="NCBI Taxonomy" id="1606542"/>
    <lineage>
        <taxon>Eukaryota</taxon>
        <taxon>Sar</taxon>
        <taxon>Stramenopiles</taxon>
        <taxon>Ochrophyta</taxon>
        <taxon>Bolidophyceae</taxon>
        <taxon>Parmales</taxon>
        <taxon>Triparmaceae</taxon>
        <taxon>Triparma</taxon>
    </lineage>
</organism>